<dbReference type="InterPro" id="IPR011006">
    <property type="entry name" value="CheY-like_superfamily"/>
</dbReference>
<dbReference type="STRING" id="1851148.SMSP2_02201"/>
<evidence type="ECO:0000256" key="3">
    <source>
        <dbReference type="SAM" id="MobiDB-lite"/>
    </source>
</evidence>
<evidence type="ECO:0000259" key="4">
    <source>
        <dbReference type="PROSITE" id="PS50110"/>
    </source>
</evidence>
<protein>
    <submittedName>
        <fullName evidence="5">Transcriptional regulatory protein FixJ</fullName>
    </submittedName>
</protein>
<evidence type="ECO:0000313" key="5">
    <source>
        <dbReference type="EMBL" id="AQQ71822.1"/>
    </source>
</evidence>
<evidence type="ECO:0000256" key="2">
    <source>
        <dbReference type="PROSITE-ProRule" id="PRU00169"/>
    </source>
</evidence>
<dbReference type="GO" id="GO:0000160">
    <property type="term" value="P:phosphorelay signal transduction system"/>
    <property type="evidence" value="ECO:0007669"/>
    <property type="project" value="InterPro"/>
</dbReference>
<dbReference type="PANTHER" id="PTHR44591:SF3">
    <property type="entry name" value="RESPONSE REGULATORY DOMAIN-CONTAINING PROTEIN"/>
    <property type="match status" value="1"/>
</dbReference>
<dbReference type="SMART" id="SM00448">
    <property type="entry name" value="REC"/>
    <property type="match status" value="1"/>
</dbReference>
<feature type="domain" description="Response regulatory" evidence="4">
    <location>
        <begin position="24"/>
        <end position="152"/>
    </location>
</feature>
<proteinExistence type="predicted"/>
<accession>A0A1Q2MHU4</accession>
<dbReference type="Gene3D" id="3.40.50.2300">
    <property type="match status" value="1"/>
</dbReference>
<organism evidence="5 6">
    <name type="scientific">Limihaloglobus sulfuriphilus</name>
    <dbReference type="NCBI Taxonomy" id="1851148"/>
    <lineage>
        <taxon>Bacteria</taxon>
        <taxon>Pseudomonadati</taxon>
        <taxon>Planctomycetota</taxon>
        <taxon>Phycisphaerae</taxon>
        <taxon>Sedimentisphaerales</taxon>
        <taxon>Sedimentisphaeraceae</taxon>
        <taxon>Limihaloglobus</taxon>
    </lineage>
</organism>
<dbReference type="Proteomes" id="UP000188181">
    <property type="component" value="Chromosome"/>
</dbReference>
<dbReference type="SUPFAM" id="SSF52172">
    <property type="entry name" value="CheY-like"/>
    <property type="match status" value="1"/>
</dbReference>
<reference evidence="6" key="1">
    <citation type="submission" date="2017-02" db="EMBL/GenBank/DDBJ databases">
        <title>Comparative genomics and description of representatives of a novel lineage of planctomycetes thriving in anoxic sediments.</title>
        <authorList>
            <person name="Spring S."/>
            <person name="Bunk B."/>
            <person name="Sproer C."/>
        </authorList>
    </citation>
    <scope>NUCLEOTIDE SEQUENCE [LARGE SCALE GENOMIC DNA]</scope>
    <source>
        <strain evidence="6">SM-Chi-D1</strain>
    </source>
</reference>
<feature type="modified residue" description="4-aspartylphosphate" evidence="2">
    <location>
        <position position="84"/>
    </location>
</feature>
<name>A0A1Q2MHU4_9BACT</name>
<evidence type="ECO:0000256" key="1">
    <source>
        <dbReference type="ARBA" id="ARBA00022553"/>
    </source>
</evidence>
<evidence type="ECO:0000313" key="6">
    <source>
        <dbReference type="Proteomes" id="UP000188181"/>
    </source>
</evidence>
<dbReference type="CDD" id="cd00156">
    <property type="entry name" value="REC"/>
    <property type="match status" value="1"/>
</dbReference>
<feature type="region of interest" description="Disordered" evidence="3">
    <location>
        <begin position="1"/>
        <end position="23"/>
    </location>
</feature>
<dbReference type="KEGG" id="pbas:SMSP2_02201"/>
<dbReference type="Pfam" id="PF00072">
    <property type="entry name" value="Response_reg"/>
    <property type="match status" value="1"/>
</dbReference>
<dbReference type="InterPro" id="IPR050595">
    <property type="entry name" value="Bact_response_regulator"/>
</dbReference>
<dbReference type="AlphaFoldDB" id="A0A1Q2MHU4"/>
<keyword evidence="1 2" id="KW-0597">Phosphoprotein</keyword>
<dbReference type="EMBL" id="CP019646">
    <property type="protein sequence ID" value="AQQ71822.1"/>
    <property type="molecule type" value="Genomic_DNA"/>
</dbReference>
<dbReference type="PROSITE" id="PS50110">
    <property type="entry name" value="RESPONSE_REGULATORY"/>
    <property type="match status" value="1"/>
</dbReference>
<dbReference type="RefSeq" id="WP_186804689.1">
    <property type="nucleotide sequence ID" value="NZ_CP019646.1"/>
</dbReference>
<dbReference type="InterPro" id="IPR001789">
    <property type="entry name" value="Sig_transdc_resp-reg_receiver"/>
</dbReference>
<gene>
    <name evidence="5" type="primary">fixJ</name>
    <name evidence="5" type="ORF">SMSP2_02201</name>
</gene>
<feature type="compositionally biased region" description="Basic and acidic residues" evidence="3">
    <location>
        <begin position="11"/>
        <end position="21"/>
    </location>
</feature>
<dbReference type="PANTHER" id="PTHR44591">
    <property type="entry name" value="STRESS RESPONSE REGULATOR PROTEIN 1"/>
    <property type="match status" value="1"/>
</dbReference>
<sequence>MPTEQPNELSKMPEDSSDSKRSPHILLIEDDEEMLNMLSEALMQEGYRVTKRMKAFDWILYCIHNAGENMSFSPDDRFDAVVSDIRMPKMGGLEALRIINALNCAETCPPAIFITAFGDDETHRMAEKLGDVEVLDKPFDVNDLIKKVQKLISSQI</sequence>
<keyword evidence="6" id="KW-1185">Reference proteome</keyword>